<evidence type="ECO:0000313" key="2">
    <source>
        <dbReference type="EMBL" id="RXK83908.1"/>
    </source>
</evidence>
<proteinExistence type="predicted"/>
<dbReference type="SUPFAM" id="SSF109604">
    <property type="entry name" value="HD-domain/PDEase-like"/>
    <property type="match status" value="1"/>
</dbReference>
<evidence type="ECO:0000259" key="1">
    <source>
        <dbReference type="Pfam" id="PF01966"/>
    </source>
</evidence>
<organism evidence="2 3">
    <name type="scientific">Filimonas effusa</name>
    <dbReference type="NCBI Taxonomy" id="2508721"/>
    <lineage>
        <taxon>Bacteria</taxon>
        <taxon>Pseudomonadati</taxon>
        <taxon>Bacteroidota</taxon>
        <taxon>Chitinophagia</taxon>
        <taxon>Chitinophagales</taxon>
        <taxon>Chitinophagaceae</taxon>
        <taxon>Filimonas</taxon>
    </lineage>
</organism>
<dbReference type="InterPro" id="IPR006674">
    <property type="entry name" value="HD_domain"/>
</dbReference>
<comment type="caution">
    <text evidence="2">The sequence shown here is derived from an EMBL/GenBank/DDBJ whole genome shotgun (WGS) entry which is preliminary data.</text>
</comment>
<dbReference type="OrthoDB" id="459260at2"/>
<feature type="domain" description="HD" evidence="1">
    <location>
        <begin position="28"/>
        <end position="123"/>
    </location>
</feature>
<reference evidence="2 3" key="1">
    <citation type="submission" date="2019-01" db="EMBL/GenBank/DDBJ databases">
        <title>Filimonas sp. strain TTM-71.</title>
        <authorList>
            <person name="Chen W.-M."/>
        </authorList>
    </citation>
    <scope>NUCLEOTIDE SEQUENCE [LARGE SCALE GENOMIC DNA]</scope>
    <source>
        <strain evidence="2 3">TTM-71</strain>
    </source>
</reference>
<gene>
    <name evidence="2" type="ORF">ESB13_17715</name>
</gene>
<dbReference type="RefSeq" id="WP_129004960.1">
    <property type="nucleotide sequence ID" value="NZ_SDHZ01000002.1"/>
</dbReference>
<sequence length="175" mass="20412">MSSANELIESLLLSYKEVIGGQFNAYRNHVYRVYLNCLLIDPTEANAGKYAVAAVFHDIGIWIKHSFDYIDPSIEQAEYYLTEEGACDWVEEIAAMIYWHHKTAKYKGNYQLTVETFRKADWTDVSFGLFRFGLKPKQLKENRRNYPGRGFHLFLLKGVSGHAFRHPFYPLPMFK</sequence>
<keyword evidence="3" id="KW-1185">Reference proteome</keyword>
<name>A0A4Q1D665_9BACT</name>
<dbReference type="Proteomes" id="UP000290545">
    <property type="component" value="Unassembled WGS sequence"/>
</dbReference>
<dbReference type="EMBL" id="SDHZ01000002">
    <property type="protein sequence ID" value="RXK83908.1"/>
    <property type="molecule type" value="Genomic_DNA"/>
</dbReference>
<dbReference type="Pfam" id="PF01966">
    <property type="entry name" value="HD"/>
    <property type="match status" value="1"/>
</dbReference>
<evidence type="ECO:0000313" key="3">
    <source>
        <dbReference type="Proteomes" id="UP000290545"/>
    </source>
</evidence>
<dbReference type="AlphaFoldDB" id="A0A4Q1D665"/>
<accession>A0A4Q1D665</accession>
<dbReference type="Gene3D" id="1.10.3210.10">
    <property type="entry name" value="Hypothetical protein af1432"/>
    <property type="match status" value="1"/>
</dbReference>
<protein>
    <recommendedName>
        <fullName evidence="1">HD domain-containing protein</fullName>
    </recommendedName>
</protein>